<dbReference type="PIRSF" id="PIRSF005719">
    <property type="entry name" value="SMC"/>
    <property type="match status" value="1"/>
</dbReference>
<keyword evidence="3 6" id="KW-0067">ATP-binding</keyword>
<dbReference type="GO" id="GO:0030261">
    <property type="term" value="P:chromosome condensation"/>
    <property type="evidence" value="ECO:0007669"/>
    <property type="project" value="InterPro"/>
</dbReference>
<dbReference type="SUPFAM" id="SSF57997">
    <property type="entry name" value="Tropomyosin"/>
    <property type="match status" value="1"/>
</dbReference>
<dbReference type="Proteomes" id="UP000053467">
    <property type="component" value="Unassembled WGS sequence"/>
</dbReference>
<proteinExistence type="inferred from homology"/>
<feature type="coiled-coil region" evidence="6">
    <location>
        <begin position="411"/>
        <end position="515"/>
    </location>
</feature>
<dbReference type="GO" id="GO:0016887">
    <property type="term" value="F:ATP hydrolysis activity"/>
    <property type="evidence" value="ECO:0007669"/>
    <property type="project" value="InterPro"/>
</dbReference>
<gene>
    <name evidence="6" type="primary">smc</name>
    <name evidence="8" type="ORF">XE03_1063</name>
</gene>
<dbReference type="GO" id="GO:0005737">
    <property type="term" value="C:cytoplasm"/>
    <property type="evidence" value="ECO:0007669"/>
    <property type="project" value="UniProtKB-SubCell"/>
</dbReference>
<dbReference type="InterPro" id="IPR024704">
    <property type="entry name" value="SMC"/>
</dbReference>
<keyword evidence="5 6" id="KW-0238">DNA-binding</keyword>
<protein>
    <recommendedName>
        <fullName evidence="6">Chromosome partition protein Smc</fullName>
    </recommendedName>
</protein>
<dbReference type="Pfam" id="PF02463">
    <property type="entry name" value="SMC_N"/>
    <property type="match status" value="1"/>
</dbReference>
<feature type="coiled-coil region" evidence="6">
    <location>
        <begin position="181"/>
        <end position="366"/>
    </location>
</feature>
<dbReference type="SUPFAM" id="SSF52540">
    <property type="entry name" value="P-loop containing nucleoside triphosphate hydrolases"/>
    <property type="match status" value="2"/>
</dbReference>
<reference evidence="9" key="1">
    <citation type="journal article" date="2015" name="MBio">
        <title>Genome-Resolved Metagenomic Analysis Reveals Roles for Candidate Phyla and Other Microbial Community Members in Biogeochemical Transformations in Oil Reservoirs.</title>
        <authorList>
            <person name="Hu P."/>
            <person name="Tom L."/>
            <person name="Singh A."/>
            <person name="Thomas B.C."/>
            <person name="Baker B.J."/>
            <person name="Piceno Y.M."/>
            <person name="Andersen G.L."/>
            <person name="Banfield J.F."/>
        </authorList>
    </citation>
    <scope>NUCLEOTIDE SEQUENCE [LARGE SCALE GENOMIC DNA]</scope>
</reference>
<dbReference type="AlphaFoldDB" id="A0A101I1Y4"/>
<comment type="subunit">
    <text evidence="6">Homodimer.</text>
</comment>
<dbReference type="Gene3D" id="3.40.50.300">
    <property type="entry name" value="P-loop containing nucleotide triphosphate hydrolases"/>
    <property type="match status" value="2"/>
</dbReference>
<feature type="binding site" evidence="6">
    <location>
        <begin position="32"/>
        <end position="39"/>
    </location>
    <ligand>
        <name>ATP</name>
        <dbReference type="ChEBI" id="CHEBI:30616"/>
    </ligand>
</feature>
<dbReference type="PATRIC" id="fig|1635277.3.peg.1308"/>
<comment type="subcellular location">
    <subcellularLocation>
        <location evidence="6">Cytoplasm</location>
    </subcellularLocation>
</comment>
<dbReference type="Gene3D" id="1.10.287.1490">
    <property type="match status" value="1"/>
</dbReference>
<dbReference type="EMBL" id="LGGX01000009">
    <property type="protein sequence ID" value="KUK86974.1"/>
    <property type="molecule type" value="Genomic_DNA"/>
</dbReference>
<feature type="coiled-coil region" evidence="6">
    <location>
        <begin position="950"/>
        <end position="994"/>
    </location>
</feature>
<feature type="coiled-coil region" evidence="6">
    <location>
        <begin position="721"/>
        <end position="898"/>
    </location>
</feature>
<evidence type="ECO:0000256" key="1">
    <source>
        <dbReference type="ARBA" id="ARBA00022490"/>
    </source>
</evidence>
<dbReference type="GO" id="GO:0006260">
    <property type="term" value="P:DNA replication"/>
    <property type="evidence" value="ECO:0007669"/>
    <property type="project" value="UniProtKB-UniRule"/>
</dbReference>
<comment type="domain">
    <text evidence="6">Contains large globular domains required for ATP hydrolysis at each terminus and a third globular domain forming a flexible hinge near the middle of the molecule. These domains are separated by coiled-coil structures.</text>
</comment>
<feature type="coiled-coil region" evidence="6">
    <location>
        <begin position="637"/>
        <end position="692"/>
    </location>
</feature>
<dbReference type="GO" id="GO:0007062">
    <property type="term" value="P:sister chromatid cohesion"/>
    <property type="evidence" value="ECO:0007669"/>
    <property type="project" value="InterPro"/>
</dbReference>
<dbReference type="PANTHER" id="PTHR43977">
    <property type="entry name" value="STRUCTURAL MAINTENANCE OF CHROMOSOMES PROTEIN 3"/>
    <property type="match status" value="1"/>
</dbReference>
<evidence type="ECO:0000256" key="5">
    <source>
        <dbReference type="ARBA" id="ARBA00023125"/>
    </source>
</evidence>
<evidence type="ECO:0000256" key="3">
    <source>
        <dbReference type="ARBA" id="ARBA00022840"/>
    </source>
</evidence>
<comment type="function">
    <text evidence="6">Required for chromosome condensation and partitioning.</text>
</comment>
<dbReference type="InterPro" id="IPR003395">
    <property type="entry name" value="RecF/RecN/SMC_N"/>
</dbReference>
<keyword evidence="4 6" id="KW-0175">Coiled coil</keyword>
<evidence type="ECO:0000313" key="9">
    <source>
        <dbReference type="Proteomes" id="UP000053467"/>
    </source>
</evidence>
<dbReference type="Gene3D" id="1.20.5.340">
    <property type="match status" value="1"/>
</dbReference>
<dbReference type="GO" id="GO:0005524">
    <property type="term" value="F:ATP binding"/>
    <property type="evidence" value="ECO:0007669"/>
    <property type="project" value="UniProtKB-UniRule"/>
</dbReference>
<keyword evidence="2 6" id="KW-0547">Nucleotide-binding</keyword>
<evidence type="ECO:0000313" key="8">
    <source>
        <dbReference type="EMBL" id="KUK86974.1"/>
    </source>
</evidence>
<keyword evidence="1 6" id="KW-0963">Cytoplasm</keyword>
<name>A0A101I1Y4_UNCT6</name>
<evidence type="ECO:0000259" key="7">
    <source>
        <dbReference type="Pfam" id="PF02463"/>
    </source>
</evidence>
<accession>A0A101I1Y4</accession>
<comment type="similarity">
    <text evidence="6">Belongs to the SMC family.</text>
</comment>
<sequence length="1150" mass="136196">MYLSELRIYGFKSFPDPVTIRFERGITGFVGPNGSGKSNIVDAIRWVMGEQSAKELRATLHEELIFDGTNKRSPSNLASVTVRFVNDDGELPLNFTEIEIERKIFKSGESHYLINKENVRLKDVQHLLAEMGMGTKTYSLFKKSLIEDIVNDKADALRNLLEESAGITIYKNSKKETLRKLIATQENLNRINDLIMEIEKNAKELKKQAARTKRYFEMKTLYQNLTQDYYKKKNIKLEEELLNIEKIIEEKNERIKNFHEEIERIKRFIEEKKGEKSELEDQLEIKVSEKENLQKNLFELKNNVSILTEKIDSLKIQIKDKKDFKEKITEEMPLKRERLKNDAEKLESLKRRIEKIENDRNSLTNNDVETLYRKSETDFDNISSKIRKLDGEIVLLNSKVNSLKTSIGYEEKILEEKRREFEEEKSRNELNLKELEKLNNEKVEITNQIENIKKELNEIDGRKNELRRKERELYEKRDILNKNIVVEKTKIEQIEERVRETKENFKDVLKVLEKDDIELLRNLIKPKEGYEQIVETAISLILNGVILKKEDLEKLKGKKTPLLQIILKDIEYRRNEYEDNLSNYIDGPDFIKDYFSNFKVVDKFDYDNLSPSGYIVTKDGFLVTPDMIFVKSGEVKVLNFVKEIENCQKRIEEFESDLEKISREMDDVKGQIKDLNFNYDKKKNQLNELSGKERFVNESIKAFEKNVEAKRSYISKIEMKIKEVDEKRIKYLSEIEENKERIVEFEKEKEKLSFELKRVEDDFTKKREEFIVFKNRKDEIENIYRELLKEKESVERDIKEVENILNGYEKEINSFNSFFDEAQKQIKKFEDEIDSKNERILALEKSVETIDDSVKDLNEKVDEIESIIKEEEEKEEELRNLIEDITRENEENLLARERIVIEKKNNYERVDPNFEIDYELISKYVDTEEEEIRFLEDKIRNFGPVNELAFQEYTETSARLEEILKQKEDVVQSKENLEKTIKTLDAKAKLLFSQYFDTIRVSFKELFSEIYKQGKADIILVDEENPLESDINIIFEPGEKKIGNLIKLSEGERGMMIVILLFAMYMVRPTPVCIMDEIDAPFDDATVENFTNLLRKFRERTQFIIITHNKRTMEFCDYLFGVTMEESGVTNVFSLNLQTISERFLKDATS</sequence>
<dbReference type="NCBIfam" id="TIGR02168">
    <property type="entry name" value="SMC_prok_B"/>
    <property type="match status" value="1"/>
</dbReference>
<dbReference type="GO" id="GO:0003677">
    <property type="term" value="F:DNA binding"/>
    <property type="evidence" value="ECO:0007669"/>
    <property type="project" value="UniProtKB-UniRule"/>
</dbReference>
<organism evidence="8 9">
    <name type="scientific">candidate division TA06 bacterium 34_109</name>
    <dbReference type="NCBI Taxonomy" id="1635277"/>
    <lineage>
        <taxon>Bacteria</taxon>
        <taxon>Bacteria division TA06</taxon>
    </lineage>
</organism>
<dbReference type="HAMAP" id="MF_01894">
    <property type="entry name" value="Smc_prok"/>
    <property type="match status" value="1"/>
</dbReference>
<evidence type="ECO:0000256" key="4">
    <source>
        <dbReference type="ARBA" id="ARBA00023054"/>
    </source>
</evidence>
<dbReference type="InterPro" id="IPR027417">
    <property type="entry name" value="P-loop_NTPase"/>
</dbReference>
<evidence type="ECO:0000256" key="6">
    <source>
        <dbReference type="HAMAP-Rule" id="MF_01894"/>
    </source>
</evidence>
<comment type="caution">
    <text evidence="8">The sequence shown here is derived from an EMBL/GenBank/DDBJ whole genome shotgun (WGS) entry which is preliminary data.</text>
</comment>
<dbReference type="GO" id="GO:0007059">
    <property type="term" value="P:chromosome segregation"/>
    <property type="evidence" value="ECO:0007669"/>
    <property type="project" value="UniProtKB-UniRule"/>
</dbReference>
<feature type="domain" description="RecF/RecN/SMC N-terminal" evidence="7">
    <location>
        <begin position="2"/>
        <end position="1130"/>
    </location>
</feature>
<evidence type="ECO:0000256" key="2">
    <source>
        <dbReference type="ARBA" id="ARBA00022741"/>
    </source>
</evidence>
<dbReference type="InterPro" id="IPR011890">
    <property type="entry name" value="SMC_prok"/>
</dbReference>